<dbReference type="PANTHER" id="PTHR18867:SF12">
    <property type="entry name" value="DNA REPAIR PROTEIN RAD50"/>
    <property type="match status" value="1"/>
</dbReference>
<dbReference type="GO" id="GO:0005524">
    <property type="term" value="F:ATP binding"/>
    <property type="evidence" value="ECO:0007669"/>
    <property type="project" value="UniProtKB-KW"/>
</dbReference>
<gene>
    <name evidence="21" type="primary">Rad50</name>
</gene>
<evidence type="ECO:0000256" key="7">
    <source>
        <dbReference type="ARBA" id="ARBA00022741"/>
    </source>
</evidence>
<evidence type="ECO:0000256" key="12">
    <source>
        <dbReference type="ARBA" id="ARBA00022842"/>
    </source>
</evidence>
<dbReference type="GO" id="GO:0006302">
    <property type="term" value="P:double-strand break repair"/>
    <property type="evidence" value="ECO:0007669"/>
    <property type="project" value="InterPro"/>
</dbReference>
<evidence type="ECO:0000256" key="19">
    <source>
        <dbReference type="SAM" id="Coils"/>
    </source>
</evidence>
<keyword evidence="5" id="KW-0158">Chromosome</keyword>
<comment type="cofactor">
    <cofactor evidence="1">
        <name>Zn(2+)</name>
        <dbReference type="ChEBI" id="CHEBI:29105"/>
    </cofactor>
</comment>
<feature type="coiled-coil region" evidence="19">
    <location>
        <begin position="213"/>
        <end position="247"/>
    </location>
</feature>
<keyword evidence="9" id="KW-0378">Hydrolase</keyword>
<dbReference type="GO" id="GO:0000794">
    <property type="term" value="C:condensed nuclear chromosome"/>
    <property type="evidence" value="ECO:0007669"/>
    <property type="project" value="TreeGrafter"/>
</dbReference>
<accession>A0A6F9DPN7</accession>
<feature type="coiled-coil region" evidence="19">
    <location>
        <begin position="410"/>
        <end position="562"/>
    </location>
</feature>
<evidence type="ECO:0000256" key="8">
    <source>
        <dbReference type="ARBA" id="ARBA00022763"/>
    </source>
</evidence>
<name>A0A6F9DPN7_9ASCI</name>
<comment type="catalytic activity">
    <reaction evidence="17">
        <text>ATP + H2O = ADP + phosphate + H(+)</text>
        <dbReference type="Rhea" id="RHEA:13065"/>
        <dbReference type="ChEBI" id="CHEBI:15377"/>
        <dbReference type="ChEBI" id="CHEBI:15378"/>
        <dbReference type="ChEBI" id="CHEBI:30616"/>
        <dbReference type="ChEBI" id="CHEBI:43474"/>
        <dbReference type="ChEBI" id="CHEBI:456216"/>
    </reaction>
</comment>
<evidence type="ECO:0000256" key="14">
    <source>
        <dbReference type="ARBA" id="ARBA00023204"/>
    </source>
</evidence>
<feature type="coiled-coil region" evidence="19">
    <location>
        <begin position="809"/>
        <end position="1090"/>
    </location>
</feature>
<evidence type="ECO:0000256" key="17">
    <source>
        <dbReference type="ARBA" id="ARBA00049360"/>
    </source>
</evidence>
<keyword evidence="16" id="KW-0469">Meiosis</keyword>
<dbReference type="SUPFAM" id="SSF52540">
    <property type="entry name" value="P-loop containing nucleoside triphosphate hydrolases"/>
    <property type="match status" value="2"/>
</dbReference>
<dbReference type="FunFam" id="3.40.50.300:FF:001195">
    <property type="entry name" value="DNA repair protein rad50"/>
    <property type="match status" value="1"/>
</dbReference>
<feature type="binding site" evidence="18">
    <location>
        <position position="699"/>
    </location>
    <ligand>
        <name>Zn(2+)</name>
        <dbReference type="ChEBI" id="CHEBI:29105"/>
    </ligand>
</feature>
<keyword evidence="11" id="KW-0067">ATP-binding</keyword>
<evidence type="ECO:0000256" key="4">
    <source>
        <dbReference type="ARBA" id="ARBA00009439"/>
    </source>
</evidence>
<evidence type="ECO:0000256" key="1">
    <source>
        <dbReference type="ARBA" id="ARBA00001947"/>
    </source>
</evidence>
<comment type="subcellular location">
    <subcellularLocation>
        <location evidence="3">Chromosome</location>
    </subcellularLocation>
    <subcellularLocation>
        <location evidence="2">Nucleus</location>
    </subcellularLocation>
</comment>
<feature type="coiled-coil region" evidence="19">
    <location>
        <begin position="590"/>
        <end position="665"/>
    </location>
</feature>
<dbReference type="Gene3D" id="1.10.287.1490">
    <property type="match status" value="1"/>
</dbReference>
<dbReference type="Pfam" id="PF13558">
    <property type="entry name" value="SbcC_Walker_B"/>
    <property type="match status" value="1"/>
</dbReference>
<dbReference type="NCBIfam" id="TIGR00606">
    <property type="entry name" value="rad50"/>
    <property type="match status" value="1"/>
</dbReference>
<dbReference type="InterPro" id="IPR038729">
    <property type="entry name" value="Rad50/SbcC_AAA"/>
</dbReference>
<dbReference type="SUPFAM" id="SSF57997">
    <property type="entry name" value="Tropomyosin"/>
    <property type="match status" value="1"/>
</dbReference>
<keyword evidence="15" id="KW-0539">Nucleus</keyword>
<evidence type="ECO:0000259" key="20">
    <source>
        <dbReference type="PROSITE" id="PS51131"/>
    </source>
</evidence>
<dbReference type="PANTHER" id="PTHR18867">
    <property type="entry name" value="RAD50"/>
    <property type="match status" value="1"/>
</dbReference>
<sequence>MSMIETMSIMGIRAFGPNDKDQQVIKFEHPLTLLVGPNGAGKTTIIECLKYATTGDCPLNTKGGAFVHDPKLAHESEVRAKVRLKCKNLQGQMILVERGLQAIQKARTIQFKTLDGVITKERNGERVSITSKCAELNKEMVITLGVSKAVLNNVIFCHQEESNWPLSEGKSVKQKFDDIFAATRYIKALDEIRKIQKTQNSEMKQENVALEYLESNSKKAASLHREVEDYERKLEAAKQSSQGIREKLMPIKQKMLELSKKQSKIITMDGKLGAMKSQQHQMVEDEEKLRKRIRNIFRGTDEQLSDLQNEQGQALVAKERKQQECEKKINPLQREITTVTEKKTALSIKQGKLQQEIENAGTRKKTRTALMREYKKLYKLNLSELGRGEITEEQVKEFISIFQDYINTEARSLRSQKVKMDAEVKEADSNLRSVWQEKTEVAEGRKLKEQTLMELKRKQAKIKQDLSRLQVASDNDQLDVLQSKLDTAKEDLEMLEMSFDVKPIHENIKKLSIKKSQLPKQIEALEHEISELQKSAETRTKLEMIQKDKQGKEESIQRMKNRHQGVLQDVGIMSSESSPFPEKGKLSRWIMKKEEEVATSQQKLDTEKRQVTQLTTERDMLNKEIKDKKKKQEQLDEELFELCGSQDLESDLARLEKEIQELQGNKGLTDGIQFMYKKFIKKLNPEGQHDKTEVPCPLCQRLFEEASEIDELVESLQQKLELVPKKLDSQMRELKSKQDCYRILQNNKPKKLELDRLGREIPNLRHRLSDLSKKIGDVSDRKDKVDEELTRLKSDEDKAKSCVSDVAQIDTLQAEVKDLDRELRRLESRIPMTSSKSLDDVTAEKKELSRTLNQVMQEIENSRREIQNHTTAVNEMKEKVNSIKEEKLQLASDLQKCQQLKEQHETLSSDIARLKKEIEDYRTKLAPLERRVEDLETTKKRLVRDNDELLSNANQQFREIESKMKNFQNYQASVEQFEMSGTEDQLQSTAVSIEQLEAKIVNLNEKTDEMRQLIAKLQKDIATCTDRQRDLEDNAALRERKYNIEKVNEEIEKLEQELGGMDAAKLNSELHDLNRQCQSLNAEEQRSIARQEAWKEEMKKTRRELAKDEYKYADEKYKQCLVNSVTLELASQDLGKYYKALDRAIMRFHQIKMDEINKIIRDLWQQTYRGKDIDYIEICSSEDTAGSTSTSRRVFNYRVVMHAGDTEMDMRGRCSAGQKVLASLVIRLALAETFCINCGILALDEPTTNLDRDNIESLAQALVSIIESRSQQRNFQLLVITHDEDFVELLGRSRYVDNFLRITKDDRGKSRVTKCDIRTLER</sequence>
<dbReference type="GO" id="GO:0043047">
    <property type="term" value="F:single-stranded telomeric DNA binding"/>
    <property type="evidence" value="ECO:0007669"/>
    <property type="project" value="TreeGrafter"/>
</dbReference>
<evidence type="ECO:0000313" key="21">
    <source>
        <dbReference type="EMBL" id="CAB3265404.1"/>
    </source>
</evidence>
<dbReference type="InterPro" id="IPR004584">
    <property type="entry name" value="Rad50_eukaryotes"/>
</dbReference>
<keyword evidence="13 19" id="KW-0175">Coiled coil</keyword>
<keyword evidence="12" id="KW-0460">Magnesium</keyword>
<evidence type="ECO:0000256" key="6">
    <source>
        <dbReference type="ARBA" id="ARBA00022723"/>
    </source>
</evidence>
<organism evidence="21">
    <name type="scientific">Phallusia mammillata</name>
    <dbReference type="NCBI Taxonomy" id="59560"/>
    <lineage>
        <taxon>Eukaryota</taxon>
        <taxon>Metazoa</taxon>
        <taxon>Chordata</taxon>
        <taxon>Tunicata</taxon>
        <taxon>Ascidiacea</taxon>
        <taxon>Phlebobranchia</taxon>
        <taxon>Ascidiidae</taxon>
        <taxon>Phallusia</taxon>
    </lineage>
</organism>
<dbReference type="GO" id="GO:0016887">
    <property type="term" value="F:ATP hydrolysis activity"/>
    <property type="evidence" value="ECO:0007669"/>
    <property type="project" value="InterPro"/>
</dbReference>
<evidence type="ECO:0000256" key="9">
    <source>
        <dbReference type="ARBA" id="ARBA00022801"/>
    </source>
</evidence>
<dbReference type="InterPro" id="IPR013134">
    <property type="entry name" value="Zn_hook_RAD50"/>
</dbReference>
<protein>
    <submittedName>
        <fullName evidence="21">DNA repair protein RAD50</fullName>
    </submittedName>
</protein>
<dbReference type="GO" id="GO:0030870">
    <property type="term" value="C:Mre11 complex"/>
    <property type="evidence" value="ECO:0007669"/>
    <property type="project" value="InterPro"/>
</dbReference>
<dbReference type="FunFam" id="3.40.50.300:FF:000947">
    <property type="entry name" value="DNA repair protein RAD50"/>
    <property type="match status" value="1"/>
</dbReference>
<keyword evidence="6 18" id="KW-0479">Metal-binding</keyword>
<keyword evidence="7" id="KW-0547">Nucleotide-binding</keyword>
<comment type="similarity">
    <text evidence="4">Belongs to the SMC family. RAD50 subfamily.</text>
</comment>
<proteinExistence type="evidence at transcript level"/>
<dbReference type="GO" id="GO:0000781">
    <property type="term" value="C:chromosome, telomeric region"/>
    <property type="evidence" value="ECO:0007669"/>
    <property type="project" value="UniProtKB-SubCell"/>
</dbReference>
<dbReference type="Gene3D" id="3.40.50.300">
    <property type="entry name" value="P-loop containing nucleotide triphosphate hydrolases"/>
    <property type="match status" value="2"/>
</dbReference>
<keyword evidence="14" id="KW-0234">DNA repair</keyword>
<reference evidence="21" key="1">
    <citation type="submission" date="2020-04" db="EMBL/GenBank/DDBJ databases">
        <authorList>
            <person name="Neveu A P."/>
        </authorList>
    </citation>
    <scope>NUCLEOTIDE SEQUENCE</scope>
    <source>
        <tissue evidence="21">Whole embryo</tissue>
    </source>
</reference>
<dbReference type="GO" id="GO:0003691">
    <property type="term" value="F:double-stranded telomeric DNA binding"/>
    <property type="evidence" value="ECO:0007669"/>
    <property type="project" value="TreeGrafter"/>
</dbReference>
<dbReference type="EMBL" id="LR789542">
    <property type="protein sequence ID" value="CAB3265404.1"/>
    <property type="molecule type" value="mRNA"/>
</dbReference>
<keyword evidence="8" id="KW-0227">DNA damage</keyword>
<dbReference type="GO" id="GO:0046872">
    <property type="term" value="F:metal ion binding"/>
    <property type="evidence" value="ECO:0007669"/>
    <property type="project" value="UniProtKB-UniRule"/>
</dbReference>
<feature type="binding site" evidence="18">
    <location>
        <position position="696"/>
    </location>
    <ligand>
        <name>Zn(2+)</name>
        <dbReference type="ChEBI" id="CHEBI:29105"/>
    </ligand>
</feature>
<dbReference type="Pfam" id="PF04423">
    <property type="entry name" value="Rad50_zn_hook"/>
    <property type="match status" value="1"/>
</dbReference>
<keyword evidence="10 18" id="KW-0862">Zinc</keyword>
<feature type="domain" description="Zinc-hook" evidence="20">
    <location>
        <begin position="645"/>
        <end position="749"/>
    </location>
</feature>
<evidence type="ECO:0000256" key="16">
    <source>
        <dbReference type="ARBA" id="ARBA00023254"/>
    </source>
</evidence>
<evidence type="ECO:0000256" key="13">
    <source>
        <dbReference type="ARBA" id="ARBA00023054"/>
    </source>
</evidence>
<dbReference type="GO" id="GO:0051880">
    <property type="term" value="F:G-quadruplex DNA binding"/>
    <property type="evidence" value="ECO:0007669"/>
    <property type="project" value="TreeGrafter"/>
</dbReference>
<evidence type="ECO:0000256" key="11">
    <source>
        <dbReference type="ARBA" id="ARBA00022840"/>
    </source>
</evidence>
<evidence type="ECO:0000256" key="2">
    <source>
        <dbReference type="ARBA" id="ARBA00004123"/>
    </source>
</evidence>
<dbReference type="GO" id="GO:0070192">
    <property type="term" value="P:chromosome organization involved in meiotic cell cycle"/>
    <property type="evidence" value="ECO:0007669"/>
    <property type="project" value="TreeGrafter"/>
</dbReference>
<evidence type="ECO:0000256" key="10">
    <source>
        <dbReference type="ARBA" id="ARBA00022833"/>
    </source>
</evidence>
<dbReference type="GO" id="GO:0000722">
    <property type="term" value="P:telomere maintenance via recombination"/>
    <property type="evidence" value="ECO:0007669"/>
    <property type="project" value="TreeGrafter"/>
</dbReference>
<evidence type="ECO:0000256" key="15">
    <source>
        <dbReference type="ARBA" id="ARBA00023242"/>
    </source>
</evidence>
<evidence type="ECO:0000256" key="18">
    <source>
        <dbReference type="PROSITE-ProRule" id="PRU00471"/>
    </source>
</evidence>
<dbReference type="InterPro" id="IPR027417">
    <property type="entry name" value="P-loop_NTPase"/>
</dbReference>
<evidence type="ECO:0000256" key="3">
    <source>
        <dbReference type="ARBA" id="ARBA00004286"/>
    </source>
</evidence>
<dbReference type="GO" id="GO:0007004">
    <property type="term" value="P:telomere maintenance via telomerase"/>
    <property type="evidence" value="ECO:0007669"/>
    <property type="project" value="TreeGrafter"/>
</dbReference>
<dbReference type="PROSITE" id="PS51131">
    <property type="entry name" value="ZN_HOOK"/>
    <property type="match status" value="1"/>
</dbReference>
<dbReference type="Pfam" id="PF13476">
    <property type="entry name" value="AAA_23"/>
    <property type="match status" value="1"/>
</dbReference>
<evidence type="ECO:0000256" key="5">
    <source>
        <dbReference type="ARBA" id="ARBA00022454"/>
    </source>
</evidence>